<keyword evidence="2" id="KW-0597">Phosphoprotein</keyword>
<dbReference type="InterPro" id="IPR018119">
    <property type="entry name" value="Strictosidine_synth_cons-reg"/>
</dbReference>
<comment type="caution">
    <text evidence="5">The sequence shown here is derived from an EMBL/GenBank/DDBJ whole genome shotgun (WGS) entry which is preliminary data.</text>
</comment>
<dbReference type="InterPro" id="IPR011042">
    <property type="entry name" value="6-blade_b-propeller_TolB-like"/>
</dbReference>
<accession>A0ABQ2KX10</accession>
<keyword evidence="3" id="KW-0325">Glycoprotein</keyword>
<name>A0ABQ2KX10_9NOCA</name>
<dbReference type="Pfam" id="PF03088">
    <property type="entry name" value="Str_synth"/>
    <property type="match status" value="1"/>
</dbReference>
<dbReference type="Proteomes" id="UP000658127">
    <property type="component" value="Unassembled WGS sequence"/>
</dbReference>
<dbReference type="EMBL" id="BMNE01000009">
    <property type="protein sequence ID" value="GGN95829.1"/>
    <property type="molecule type" value="Genomic_DNA"/>
</dbReference>
<dbReference type="Gene3D" id="2.120.10.30">
    <property type="entry name" value="TolB, C-terminal domain"/>
    <property type="match status" value="1"/>
</dbReference>
<dbReference type="SUPFAM" id="SSF63829">
    <property type="entry name" value="Calcium-dependent phosphotriesterase"/>
    <property type="match status" value="1"/>
</dbReference>
<evidence type="ECO:0000256" key="1">
    <source>
        <dbReference type="ARBA" id="ARBA00009191"/>
    </source>
</evidence>
<evidence type="ECO:0000256" key="3">
    <source>
        <dbReference type="ARBA" id="ARBA00023180"/>
    </source>
</evidence>
<comment type="similarity">
    <text evidence="1">Belongs to the strictosidine synthase family.</text>
</comment>
<feature type="domain" description="Strictosidine synthase conserved region" evidence="4">
    <location>
        <begin position="89"/>
        <end position="170"/>
    </location>
</feature>
<gene>
    <name evidence="5" type="ORF">GCM10011610_60260</name>
</gene>
<proteinExistence type="inferred from homology"/>
<evidence type="ECO:0000313" key="5">
    <source>
        <dbReference type="EMBL" id="GGN95829.1"/>
    </source>
</evidence>
<dbReference type="PANTHER" id="PTHR10426:SF88">
    <property type="entry name" value="ADIPOCYTE PLASMA MEMBRANE-ASSOCIATED PROTEIN HEMOMUCIN-RELATED"/>
    <property type="match status" value="1"/>
</dbReference>
<keyword evidence="6" id="KW-1185">Reference proteome</keyword>
<evidence type="ECO:0000259" key="4">
    <source>
        <dbReference type="Pfam" id="PF03088"/>
    </source>
</evidence>
<protein>
    <submittedName>
        <fullName evidence="5">Strictosidine synthase</fullName>
    </submittedName>
</protein>
<sequence>MVIGTEGLAYTGIGDGRILRVDLTSGAVETVLNTGGRPLGLCAGSDGSLLICDAHRGLLRWPGTGTEVDVLVDAIEGVPLNMASNVVQDPADGTIYFTASSRRWPLDQWMGDMLEHSGTGRLLRYSPDGTVDTLLDGLHFANGVAFAPDRASLIVAETGAYRLDRYWLRGPKAGTREVLIDNLPGFPDNIALGSDGLIWVTLVSPRNPLLDLLLPQPGLVRKLLWQLPDRLMPRPVRTAWVIAVDQDGTLVHDLQRDGAAYAMVTGVAEAHGTLVLGSLDEAALAVTRIPA</sequence>
<dbReference type="PANTHER" id="PTHR10426">
    <property type="entry name" value="STRICTOSIDINE SYNTHASE-RELATED"/>
    <property type="match status" value="1"/>
</dbReference>
<evidence type="ECO:0000256" key="2">
    <source>
        <dbReference type="ARBA" id="ARBA00022553"/>
    </source>
</evidence>
<organism evidence="5 6">
    <name type="scientific">Nocardia rhizosphaerihabitans</name>
    <dbReference type="NCBI Taxonomy" id="1691570"/>
    <lineage>
        <taxon>Bacteria</taxon>
        <taxon>Bacillati</taxon>
        <taxon>Actinomycetota</taxon>
        <taxon>Actinomycetes</taxon>
        <taxon>Mycobacteriales</taxon>
        <taxon>Nocardiaceae</taxon>
        <taxon>Nocardia</taxon>
    </lineage>
</organism>
<evidence type="ECO:0000313" key="6">
    <source>
        <dbReference type="Proteomes" id="UP000658127"/>
    </source>
</evidence>
<reference evidence="6" key="1">
    <citation type="journal article" date="2019" name="Int. J. Syst. Evol. Microbiol.">
        <title>The Global Catalogue of Microorganisms (GCM) 10K type strain sequencing project: providing services to taxonomists for standard genome sequencing and annotation.</title>
        <authorList>
            <consortium name="The Broad Institute Genomics Platform"/>
            <consortium name="The Broad Institute Genome Sequencing Center for Infectious Disease"/>
            <person name="Wu L."/>
            <person name="Ma J."/>
        </authorList>
    </citation>
    <scope>NUCLEOTIDE SEQUENCE [LARGE SCALE GENOMIC DNA]</scope>
    <source>
        <strain evidence="6">CGMCC 4.7329</strain>
    </source>
</reference>